<organism evidence="1">
    <name type="scientific">bioreactor metagenome</name>
    <dbReference type="NCBI Taxonomy" id="1076179"/>
    <lineage>
        <taxon>unclassified sequences</taxon>
        <taxon>metagenomes</taxon>
        <taxon>ecological metagenomes</taxon>
    </lineage>
</organism>
<protein>
    <submittedName>
        <fullName evidence="1">Uncharacterized protein</fullName>
    </submittedName>
</protein>
<sequence>MAGDCEESDQENFVARRGLAVLQHDHEDPFPRHHAVPGDFPDFAALVTFLADLRDFAQCSADAETGADGQFKEDDAAGVYVFREDARMDVRHFPADLVYAFFPQQADLAVPGARMGIALDAVAGDKANSVHRIFNRAFFLTDID</sequence>
<evidence type="ECO:0000313" key="1">
    <source>
        <dbReference type="EMBL" id="MPN22297.1"/>
    </source>
</evidence>
<reference evidence="1" key="1">
    <citation type="submission" date="2019-08" db="EMBL/GenBank/DDBJ databases">
        <authorList>
            <person name="Kucharzyk K."/>
            <person name="Murdoch R.W."/>
            <person name="Higgins S."/>
            <person name="Loffler F."/>
        </authorList>
    </citation>
    <scope>NUCLEOTIDE SEQUENCE</scope>
</reference>
<dbReference type="EMBL" id="VSSQ01070510">
    <property type="protein sequence ID" value="MPN22297.1"/>
    <property type="molecule type" value="Genomic_DNA"/>
</dbReference>
<gene>
    <name evidence="1" type="ORF">SDC9_169680</name>
</gene>
<dbReference type="AlphaFoldDB" id="A0A645G5U8"/>
<accession>A0A645G5U8</accession>
<name>A0A645G5U8_9ZZZZ</name>
<comment type="caution">
    <text evidence="1">The sequence shown here is derived from an EMBL/GenBank/DDBJ whole genome shotgun (WGS) entry which is preliminary data.</text>
</comment>
<proteinExistence type="predicted"/>